<feature type="chain" id="PRO_5005547841" description="PSI domain-containing protein" evidence="3">
    <location>
        <begin position="43"/>
        <end position="222"/>
    </location>
</feature>
<gene>
    <name evidence="4" type="ORF">AMAG_02248</name>
</gene>
<evidence type="ECO:0000256" key="1">
    <source>
        <dbReference type="SAM" id="MobiDB-lite"/>
    </source>
</evidence>
<feature type="region of interest" description="Disordered" evidence="1">
    <location>
        <begin position="186"/>
        <end position="222"/>
    </location>
</feature>
<dbReference type="AlphaFoldDB" id="A0A0L0S208"/>
<keyword evidence="3" id="KW-0732">Signal</keyword>
<feature type="signal peptide" evidence="3">
    <location>
        <begin position="1"/>
        <end position="42"/>
    </location>
</feature>
<dbReference type="VEuPathDB" id="FungiDB:AMAG_02248"/>
<keyword evidence="2" id="KW-0472">Membrane</keyword>
<dbReference type="OrthoDB" id="5596630at2759"/>
<name>A0A0L0S208_ALLM3</name>
<keyword evidence="2" id="KW-0812">Transmembrane</keyword>
<dbReference type="Proteomes" id="UP000054350">
    <property type="component" value="Unassembled WGS sequence"/>
</dbReference>
<sequence length="222" mass="22883">MRTGPYQLSTMTRRANLATILALAAMTLVAAVLLSTVPAAVAQTIIVGPGPPPTFTPTATPTPTPVMSTTNCTTLRTCSECAAVAACGWCTLLTATRGNASVPGQCIPSFNIFSPPGGGASACYGQLDQYFWMQCSLGARTFSIVAIAGGIIALLVVLFLCGCLIRARRRRAQGDTSFTRMVDDFERKYGGHGSKGKDGKKGSVAASGAAIKSSKARAGSPV</sequence>
<proteinExistence type="predicted"/>
<dbReference type="InterPro" id="IPR006311">
    <property type="entry name" value="TAT_signal"/>
</dbReference>
<accession>A0A0L0S208</accession>
<evidence type="ECO:0000256" key="2">
    <source>
        <dbReference type="SAM" id="Phobius"/>
    </source>
</evidence>
<keyword evidence="2" id="KW-1133">Transmembrane helix</keyword>
<feature type="compositionally biased region" description="Low complexity" evidence="1">
    <location>
        <begin position="202"/>
        <end position="222"/>
    </location>
</feature>
<evidence type="ECO:0000313" key="4">
    <source>
        <dbReference type="EMBL" id="KNE56440.1"/>
    </source>
</evidence>
<protein>
    <recommendedName>
        <fullName evidence="6">PSI domain-containing protein</fullName>
    </recommendedName>
</protein>
<evidence type="ECO:0000313" key="5">
    <source>
        <dbReference type="Proteomes" id="UP000054350"/>
    </source>
</evidence>
<evidence type="ECO:0008006" key="6">
    <source>
        <dbReference type="Google" id="ProtNLM"/>
    </source>
</evidence>
<dbReference type="PROSITE" id="PS51318">
    <property type="entry name" value="TAT"/>
    <property type="match status" value="1"/>
</dbReference>
<keyword evidence="5" id="KW-1185">Reference proteome</keyword>
<feature type="transmembrane region" description="Helical" evidence="2">
    <location>
        <begin position="142"/>
        <end position="165"/>
    </location>
</feature>
<reference evidence="4 5" key="1">
    <citation type="submission" date="2009-11" db="EMBL/GenBank/DDBJ databases">
        <title>Annotation of Allomyces macrogynus ATCC 38327.</title>
        <authorList>
            <consortium name="The Broad Institute Genome Sequencing Platform"/>
            <person name="Russ C."/>
            <person name="Cuomo C."/>
            <person name="Burger G."/>
            <person name="Gray M.W."/>
            <person name="Holland P.W.H."/>
            <person name="King N."/>
            <person name="Lang F.B.F."/>
            <person name="Roger A.J."/>
            <person name="Ruiz-Trillo I."/>
            <person name="Young S.K."/>
            <person name="Zeng Q."/>
            <person name="Gargeya S."/>
            <person name="Fitzgerald M."/>
            <person name="Haas B."/>
            <person name="Abouelleil A."/>
            <person name="Alvarado L."/>
            <person name="Arachchi H.M."/>
            <person name="Berlin A."/>
            <person name="Chapman S.B."/>
            <person name="Gearin G."/>
            <person name="Goldberg J."/>
            <person name="Griggs A."/>
            <person name="Gujja S."/>
            <person name="Hansen M."/>
            <person name="Heiman D."/>
            <person name="Howarth C."/>
            <person name="Larimer J."/>
            <person name="Lui A."/>
            <person name="MacDonald P.J.P."/>
            <person name="McCowen C."/>
            <person name="Montmayeur A."/>
            <person name="Murphy C."/>
            <person name="Neiman D."/>
            <person name="Pearson M."/>
            <person name="Priest M."/>
            <person name="Roberts A."/>
            <person name="Saif S."/>
            <person name="Shea T."/>
            <person name="Sisk P."/>
            <person name="Stolte C."/>
            <person name="Sykes S."/>
            <person name="Wortman J."/>
            <person name="Nusbaum C."/>
            <person name="Birren B."/>
        </authorList>
    </citation>
    <scope>NUCLEOTIDE SEQUENCE [LARGE SCALE GENOMIC DNA]</scope>
    <source>
        <strain evidence="4 5">ATCC 38327</strain>
    </source>
</reference>
<organism evidence="4 5">
    <name type="scientific">Allomyces macrogynus (strain ATCC 38327)</name>
    <name type="common">Allomyces javanicus var. macrogynus</name>
    <dbReference type="NCBI Taxonomy" id="578462"/>
    <lineage>
        <taxon>Eukaryota</taxon>
        <taxon>Fungi</taxon>
        <taxon>Fungi incertae sedis</taxon>
        <taxon>Blastocladiomycota</taxon>
        <taxon>Blastocladiomycetes</taxon>
        <taxon>Blastocladiales</taxon>
        <taxon>Blastocladiaceae</taxon>
        <taxon>Allomyces</taxon>
    </lineage>
</organism>
<dbReference type="EMBL" id="GG745330">
    <property type="protein sequence ID" value="KNE56440.1"/>
    <property type="molecule type" value="Genomic_DNA"/>
</dbReference>
<reference evidence="5" key="2">
    <citation type="submission" date="2009-11" db="EMBL/GenBank/DDBJ databases">
        <title>The Genome Sequence of Allomyces macrogynus strain ATCC 38327.</title>
        <authorList>
            <consortium name="The Broad Institute Genome Sequencing Platform"/>
            <person name="Russ C."/>
            <person name="Cuomo C."/>
            <person name="Shea T."/>
            <person name="Young S.K."/>
            <person name="Zeng Q."/>
            <person name="Koehrsen M."/>
            <person name="Haas B."/>
            <person name="Borodovsky M."/>
            <person name="Guigo R."/>
            <person name="Alvarado L."/>
            <person name="Berlin A."/>
            <person name="Borenstein D."/>
            <person name="Chen Z."/>
            <person name="Engels R."/>
            <person name="Freedman E."/>
            <person name="Gellesch M."/>
            <person name="Goldberg J."/>
            <person name="Griggs A."/>
            <person name="Gujja S."/>
            <person name="Heiman D."/>
            <person name="Hepburn T."/>
            <person name="Howarth C."/>
            <person name="Jen D."/>
            <person name="Larson L."/>
            <person name="Lewis B."/>
            <person name="Mehta T."/>
            <person name="Park D."/>
            <person name="Pearson M."/>
            <person name="Roberts A."/>
            <person name="Saif S."/>
            <person name="Shenoy N."/>
            <person name="Sisk P."/>
            <person name="Stolte C."/>
            <person name="Sykes S."/>
            <person name="Walk T."/>
            <person name="White J."/>
            <person name="Yandava C."/>
            <person name="Burger G."/>
            <person name="Gray M.W."/>
            <person name="Holland P.W.H."/>
            <person name="King N."/>
            <person name="Lang F.B.F."/>
            <person name="Roger A.J."/>
            <person name="Ruiz-Trillo I."/>
            <person name="Lander E."/>
            <person name="Nusbaum C."/>
        </authorList>
    </citation>
    <scope>NUCLEOTIDE SEQUENCE [LARGE SCALE GENOMIC DNA]</scope>
    <source>
        <strain evidence="5">ATCC 38327</strain>
    </source>
</reference>
<evidence type="ECO:0000256" key="3">
    <source>
        <dbReference type="SAM" id="SignalP"/>
    </source>
</evidence>
<feature type="compositionally biased region" description="Basic and acidic residues" evidence="1">
    <location>
        <begin position="186"/>
        <end position="201"/>
    </location>
</feature>